<comment type="caution">
    <text evidence="1">The sequence shown here is derived from an EMBL/GenBank/DDBJ whole genome shotgun (WGS) entry which is preliminary data.</text>
</comment>
<proteinExistence type="predicted"/>
<dbReference type="Proteomes" id="UP000681722">
    <property type="component" value="Unassembled WGS sequence"/>
</dbReference>
<evidence type="ECO:0000313" key="1">
    <source>
        <dbReference type="EMBL" id="CAF1117265.1"/>
    </source>
</evidence>
<protein>
    <submittedName>
        <fullName evidence="1">Uncharacterized protein</fullName>
    </submittedName>
</protein>
<dbReference type="OrthoDB" id="19588at2759"/>
<reference evidence="1" key="1">
    <citation type="submission" date="2021-02" db="EMBL/GenBank/DDBJ databases">
        <authorList>
            <person name="Nowell W R."/>
        </authorList>
    </citation>
    <scope>NUCLEOTIDE SEQUENCE</scope>
</reference>
<dbReference type="Proteomes" id="UP000663829">
    <property type="component" value="Unassembled WGS sequence"/>
</dbReference>
<sequence length="147" mass="16827">MNTFLSTTFQKDIALLYAGNGLRRPEYESVLFELILFTDIKVRPFSATQRRSYFIDEDELLCAIAAIFRIDSVEEMSNGVSCVKMTLIKEEDKQVLYLMEHFQLSVGQTPSILTFGQVLIRIGHIAKAERYFNILLKQVSPTDPIPD</sequence>
<keyword evidence="3" id="KW-1185">Reference proteome</keyword>
<dbReference type="EMBL" id="CAJNOQ010005945">
    <property type="protein sequence ID" value="CAF1117265.1"/>
    <property type="molecule type" value="Genomic_DNA"/>
</dbReference>
<gene>
    <name evidence="1" type="ORF">GPM918_LOCUS19517</name>
    <name evidence="2" type="ORF">SRO942_LOCUS19514</name>
</gene>
<evidence type="ECO:0000313" key="2">
    <source>
        <dbReference type="EMBL" id="CAF3881086.1"/>
    </source>
</evidence>
<dbReference type="EMBL" id="CAJOBC010005945">
    <property type="protein sequence ID" value="CAF3881086.1"/>
    <property type="molecule type" value="Genomic_DNA"/>
</dbReference>
<evidence type="ECO:0000313" key="3">
    <source>
        <dbReference type="Proteomes" id="UP000663829"/>
    </source>
</evidence>
<organism evidence="1 3">
    <name type="scientific">Didymodactylos carnosus</name>
    <dbReference type="NCBI Taxonomy" id="1234261"/>
    <lineage>
        <taxon>Eukaryota</taxon>
        <taxon>Metazoa</taxon>
        <taxon>Spiralia</taxon>
        <taxon>Gnathifera</taxon>
        <taxon>Rotifera</taxon>
        <taxon>Eurotatoria</taxon>
        <taxon>Bdelloidea</taxon>
        <taxon>Philodinida</taxon>
        <taxon>Philodinidae</taxon>
        <taxon>Didymodactylos</taxon>
    </lineage>
</organism>
<accession>A0A814Q931</accession>
<dbReference type="AlphaFoldDB" id="A0A814Q931"/>
<name>A0A814Q931_9BILA</name>